<protein>
    <submittedName>
        <fullName evidence="2">TSC22 domain family protein 3</fullName>
    </submittedName>
</protein>
<evidence type="ECO:0000313" key="1">
    <source>
        <dbReference type="Proteomes" id="UP000887576"/>
    </source>
</evidence>
<dbReference type="Proteomes" id="UP000887576">
    <property type="component" value="Unplaced"/>
</dbReference>
<dbReference type="WBParaSite" id="JU765_v2.g17731.t1">
    <property type="protein sequence ID" value="JU765_v2.g17731.t1"/>
    <property type="gene ID" value="JU765_v2.g17731"/>
</dbReference>
<organism evidence="1 2">
    <name type="scientific">Panagrolaimus sp. JU765</name>
    <dbReference type="NCBI Taxonomy" id="591449"/>
    <lineage>
        <taxon>Eukaryota</taxon>
        <taxon>Metazoa</taxon>
        <taxon>Ecdysozoa</taxon>
        <taxon>Nematoda</taxon>
        <taxon>Chromadorea</taxon>
        <taxon>Rhabditida</taxon>
        <taxon>Tylenchina</taxon>
        <taxon>Panagrolaimomorpha</taxon>
        <taxon>Panagrolaimoidea</taxon>
        <taxon>Panagrolaimidae</taxon>
        <taxon>Panagrolaimus</taxon>
    </lineage>
</organism>
<name>A0AC34QMZ1_9BILA</name>
<reference evidence="2" key="1">
    <citation type="submission" date="2022-11" db="UniProtKB">
        <authorList>
            <consortium name="WormBaseParasite"/>
        </authorList>
    </citation>
    <scope>IDENTIFICATION</scope>
</reference>
<evidence type="ECO:0000313" key="2">
    <source>
        <dbReference type="WBParaSite" id="JU765_v2.g17731.t1"/>
    </source>
</evidence>
<sequence length="346" mass="38502">MPEESADSSTSNFPTFDVPKRLTHSTEGRFTILDEQRKDSDSFDDYSDLENEDSPEFSQSCLDPLCPSSTADLKLNYSHNSLPPMRPVNTSRMRTATESAVPSQWQCIKRGRWQCIQWYGPRNALTEPIRANLSQPVLTRKFEEMTQHPPLIHEDAIFSLDQSDDSDRENLPEFQTPYFPRSFESGKGVDPAVRNHLLATSPDFASGRVTPLEMQLHYGLERSLSNNAMPYPLSFDGQPPGSPVISGPVVLPPDRSTGNTGNSQIVAIDSKIEQAMDLVKTHLMFAVREEVDSLRNKILALETTIIQLEAENAILREHVPTEVLKNLANATNSPAPPTNNAVVAAQ</sequence>
<accession>A0AC34QMZ1</accession>
<proteinExistence type="predicted"/>